<keyword evidence="6" id="KW-1185">Reference proteome</keyword>
<dbReference type="GO" id="GO:0006355">
    <property type="term" value="P:regulation of DNA-templated transcription"/>
    <property type="evidence" value="ECO:0007669"/>
    <property type="project" value="InterPro"/>
</dbReference>
<evidence type="ECO:0000256" key="2">
    <source>
        <dbReference type="ARBA" id="ARBA00023125"/>
    </source>
</evidence>
<dbReference type="RefSeq" id="WP_196415927.1">
    <property type="nucleotide sequence ID" value="NZ_JADQTO010000010.1"/>
</dbReference>
<evidence type="ECO:0000259" key="4">
    <source>
        <dbReference type="PROSITE" id="PS50043"/>
    </source>
</evidence>
<name>A0A931CB48_9ACTN</name>
<reference evidence="5" key="1">
    <citation type="submission" date="2020-11" db="EMBL/GenBank/DDBJ databases">
        <title>Isolation and identification of active actinomycetes.</title>
        <authorList>
            <person name="Sun X."/>
        </authorList>
    </citation>
    <scope>NUCLEOTIDE SEQUENCE</scope>
    <source>
        <strain evidence="5">NEAU-A11</strain>
    </source>
</reference>
<dbReference type="SUPFAM" id="SSF46894">
    <property type="entry name" value="C-terminal effector domain of the bipartite response regulators"/>
    <property type="match status" value="1"/>
</dbReference>
<dbReference type="InterPro" id="IPR016032">
    <property type="entry name" value="Sig_transdc_resp-reg_C-effctor"/>
</dbReference>
<dbReference type="SMART" id="SM00421">
    <property type="entry name" value="HTH_LUXR"/>
    <property type="match status" value="1"/>
</dbReference>
<dbReference type="GO" id="GO:0003677">
    <property type="term" value="F:DNA binding"/>
    <property type="evidence" value="ECO:0007669"/>
    <property type="project" value="UniProtKB-KW"/>
</dbReference>
<keyword evidence="2" id="KW-0238">DNA-binding</keyword>
<dbReference type="PANTHER" id="PTHR43214">
    <property type="entry name" value="TWO-COMPONENT RESPONSE REGULATOR"/>
    <property type="match status" value="1"/>
</dbReference>
<dbReference type="Gene3D" id="1.10.10.10">
    <property type="entry name" value="Winged helix-like DNA-binding domain superfamily/Winged helix DNA-binding domain"/>
    <property type="match status" value="1"/>
</dbReference>
<protein>
    <submittedName>
        <fullName evidence="5">Helix-turn-helix transcriptional regulator</fullName>
    </submittedName>
</protein>
<dbReference type="AlphaFoldDB" id="A0A931CB48"/>
<dbReference type="PRINTS" id="PR00038">
    <property type="entry name" value="HTHLUXR"/>
</dbReference>
<dbReference type="InterPro" id="IPR000792">
    <property type="entry name" value="Tscrpt_reg_LuxR_C"/>
</dbReference>
<evidence type="ECO:0000256" key="3">
    <source>
        <dbReference type="ARBA" id="ARBA00023163"/>
    </source>
</evidence>
<dbReference type="PROSITE" id="PS50043">
    <property type="entry name" value="HTH_LUXR_2"/>
    <property type="match status" value="1"/>
</dbReference>
<dbReference type="Pfam" id="PF00196">
    <property type="entry name" value="GerE"/>
    <property type="match status" value="1"/>
</dbReference>
<sequence>MGPASIRLAVVGVDGAGRTHRLRELAAAATGPVWWFSGTWDAERAGERLVIVDDAHRLDAATLRELAAAARGGVPMVISRRPTIDRPELADLDETVAAGGVELLGALDLDGVGRLVATVTGRPVSPEVAAAVFEASAGVPAVAAAVATAPPGVPPPALLARVQRRFAVLDQAAVTAARVLALRLDLADHVLAAAAGVELAELAAALRTLRDEGLLVPDGERMIPAVAAAVLAELPAAERRRIHDAVAGALVAAGTDPVAAAGQLRAARAATPVAATVYREAGERLRFSDPAAAIGWYDDAADAGADPGTLAAGRAEANALLGLPVEVDQFTLASPAGGHRGDGSPEDEPGTAHRLALVAGAVAAHQGRAARAAELLLGTADPGPALAVPSLVGIGRMPEARHAAGGPAPAALSRFAEGAVAAVEPAVALPLLIEAAEAVERGVPAVVLPDTPHAVAAVIAVAAGDVASAEDLLVRAGAAGVGGPVAVERHRLLLAWVRMRTGRYDTALAELRRPAGADPPGRDRLLRAALAAGVARRRGDIAGLRDAWSGVEPLLARRTADLWLVEVVEELAVAAARLRRLARVEPVLELLDGILTGLDRPVAWAVSLDWVRLQTAIVTEDEDAAAEVAGRLAAVVTGAARPSAQCTAAERWAAVLTGRVEPEAVLAATEDLVAAELPWEASRLAGQAAIRTGDPAAARRLLERARELSEPEAAAGGGAAAAATLSEREVTVARLVLAGSTHREIGAQLYIAPKTVEHHVARIRGKLGANTRAELLAALREMLPD</sequence>
<dbReference type="Proteomes" id="UP000598146">
    <property type="component" value="Unassembled WGS sequence"/>
</dbReference>
<proteinExistence type="predicted"/>
<dbReference type="EMBL" id="JADQTO010000010">
    <property type="protein sequence ID" value="MBG0564141.1"/>
    <property type="molecule type" value="Genomic_DNA"/>
</dbReference>
<evidence type="ECO:0000313" key="6">
    <source>
        <dbReference type="Proteomes" id="UP000598146"/>
    </source>
</evidence>
<dbReference type="CDD" id="cd06170">
    <property type="entry name" value="LuxR_C_like"/>
    <property type="match status" value="1"/>
</dbReference>
<dbReference type="InterPro" id="IPR036388">
    <property type="entry name" value="WH-like_DNA-bd_sf"/>
</dbReference>
<keyword evidence="3" id="KW-0804">Transcription</keyword>
<dbReference type="InterPro" id="IPR039420">
    <property type="entry name" value="WalR-like"/>
</dbReference>
<keyword evidence="1" id="KW-0805">Transcription regulation</keyword>
<evidence type="ECO:0000313" key="5">
    <source>
        <dbReference type="EMBL" id="MBG0564141.1"/>
    </source>
</evidence>
<accession>A0A931CB48</accession>
<evidence type="ECO:0000256" key="1">
    <source>
        <dbReference type="ARBA" id="ARBA00023015"/>
    </source>
</evidence>
<comment type="caution">
    <text evidence="5">The sequence shown here is derived from an EMBL/GenBank/DDBJ whole genome shotgun (WGS) entry which is preliminary data.</text>
</comment>
<feature type="domain" description="HTH luxR-type" evidence="4">
    <location>
        <begin position="718"/>
        <end position="783"/>
    </location>
</feature>
<gene>
    <name evidence="5" type="ORF">I4J89_22100</name>
</gene>
<organism evidence="5 6">
    <name type="scientific">Actinoplanes aureus</name>
    <dbReference type="NCBI Taxonomy" id="2792083"/>
    <lineage>
        <taxon>Bacteria</taxon>
        <taxon>Bacillati</taxon>
        <taxon>Actinomycetota</taxon>
        <taxon>Actinomycetes</taxon>
        <taxon>Micromonosporales</taxon>
        <taxon>Micromonosporaceae</taxon>
        <taxon>Actinoplanes</taxon>
    </lineage>
</organism>
<dbReference type="PANTHER" id="PTHR43214:SF41">
    <property type="entry name" value="NITRATE_NITRITE RESPONSE REGULATOR PROTEIN NARP"/>
    <property type="match status" value="1"/>
</dbReference>